<evidence type="ECO:0000313" key="10">
    <source>
        <dbReference type="Proteomes" id="UP000663852"/>
    </source>
</evidence>
<dbReference type="InterPro" id="IPR034035">
    <property type="entry name" value="Astacin-like_dom"/>
</dbReference>
<dbReference type="InterPro" id="IPR001506">
    <property type="entry name" value="Peptidase_M12A"/>
</dbReference>
<dbReference type="PROSITE" id="PS51864">
    <property type="entry name" value="ASTACIN"/>
    <property type="match status" value="1"/>
</dbReference>
<dbReference type="PANTHER" id="PTHR10127">
    <property type="entry name" value="DISCOIDIN, CUB, EGF, LAMININ , AND ZINC METALLOPROTEASE DOMAIN CONTAINING"/>
    <property type="match status" value="1"/>
</dbReference>
<dbReference type="PANTHER" id="PTHR10127:SF780">
    <property type="entry name" value="METALLOENDOPEPTIDASE"/>
    <property type="match status" value="1"/>
</dbReference>
<dbReference type="Pfam" id="PF01400">
    <property type="entry name" value="Astacin"/>
    <property type="match status" value="1"/>
</dbReference>
<comment type="cofactor">
    <cofactor evidence="7">
        <name>Zn(2+)</name>
        <dbReference type="ChEBI" id="CHEBI:29105"/>
    </cofactor>
    <text evidence="7">Binds 1 zinc ion per subunit.</text>
</comment>
<gene>
    <name evidence="9" type="ORF">EDS130_LOCUS36266</name>
</gene>
<evidence type="ECO:0000256" key="5">
    <source>
        <dbReference type="ARBA" id="ARBA00023049"/>
    </source>
</evidence>
<accession>A0A815LL42</accession>
<evidence type="ECO:0000256" key="3">
    <source>
        <dbReference type="ARBA" id="ARBA00022801"/>
    </source>
</evidence>
<dbReference type="OrthoDB" id="291007at2759"/>
<dbReference type="GO" id="GO:0004222">
    <property type="term" value="F:metalloendopeptidase activity"/>
    <property type="evidence" value="ECO:0007669"/>
    <property type="project" value="UniProtKB-UniRule"/>
</dbReference>
<feature type="chain" id="PRO_5033110114" description="Metalloendopeptidase" evidence="7">
    <location>
        <begin position="21"/>
        <end position="234"/>
    </location>
</feature>
<evidence type="ECO:0000256" key="7">
    <source>
        <dbReference type="RuleBase" id="RU361183"/>
    </source>
</evidence>
<reference evidence="9" key="1">
    <citation type="submission" date="2021-02" db="EMBL/GenBank/DDBJ databases">
        <authorList>
            <person name="Nowell W R."/>
        </authorList>
    </citation>
    <scope>NUCLEOTIDE SEQUENCE</scope>
</reference>
<dbReference type="EMBL" id="CAJNOJ010000334">
    <property type="protein sequence ID" value="CAF1404679.1"/>
    <property type="molecule type" value="Genomic_DNA"/>
</dbReference>
<dbReference type="GO" id="GO:0046872">
    <property type="term" value="F:metal ion binding"/>
    <property type="evidence" value="ECO:0007669"/>
    <property type="project" value="UniProtKB-KW"/>
</dbReference>
<comment type="caution">
    <text evidence="6">Lacks conserved residue(s) required for the propagation of feature annotation.</text>
</comment>
<evidence type="ECO:0000256" key="6">
    <source>
        <dbReference type="PROSITE-ProRule" id="PRU01211"/>
    </source>
</evidence>
<keyword evidence="2 7" id="KW-0479">Metal-binding</keyword>
<feature type="domain" description="Peptidase M12A" evidence="8">
    <location>
        <begin position="95"/>
        <end position="191"/>
    </location>
</feature>
<dbReference type="CDD" id="cd04280">
    <property type="entry name" value="ZnMc_astacin_like"/>
    <property type="match status" value="1"/>
</dbReference>
<proteinExistence type="predicted"/>
<dbReference type="GO" id="GO:0006508">
    <property type="term" value="P:proteolysis"/>
    <property type="evidence" value="ECO:0007669"/>
    <property type="project" value="UniProtKB-KW"/>
</dbReference>
<evidence type="ECO:0000256" key="4">
    <source>
        <dbReference type="ARBA" id="ARBA00022833"/>
    </source>
</evidence>
<name>A0A815LL42_ADIRI</name>
<organism evidence="9 10">
    <name type="scientific">Adineta ricciae</name>
    <name type="common">Rotifer</name>
    <dbReference type="NCBI Taxonomy" id="249248"/>
    <lineage>
        <taxon>Eukaryota</taxon>
        <taxon>Metazoa</taxon>
        <taxon>Spiralia</taxon>
        <taxon>Gnathifera</taxon>
        <taxon>Rotifera</taxon>
        <taxon>Eurotatoria</taxon>
        <taxon>Bdelloidea</taxon>
        <taxon>Adinetida</taxon>
        <taxon>Adinetidae</taxon>
        <taxon>Adineta</taxon>
    </lineage>
</organism>
<keyword evidence="5 7" id="KW-0482">Metalloprotease</keyword>
<evidence type="ECO:0000313" key="9">
    <source>
        <dbReference type="EMBL" id="CAF1404679.1"/>
    </source>
</evidence>
<dbReference type="EC" id="3.4.24.-" evidence="7"/>
<dbReference type="SUPFAM" id="SSF55486">
    <property type="entry name" value="Metalloproteases ('zincins'), catalytic domain"/>
    <property type="match status" value="1"/>
</dbReference>
<feature type="signal peptide" evidence="7">
    <location>
        <begin position="1"/>
        <end position="20"/>
    </location>
</feature>
<dbReference type="Proteomes" id="UP000663852">
    <property type="component" value="Unassembled WGS sequence"/>
</dbReference>
<evidence type="ECO:0000256" key="2">
    <source>
        <dbReference type="ARBA" id="ARBA00022723"/>
    </source>
</evidence>
<dbReference type="PRINTS" id="PR00480">
    <property type="entry name" value="ASTACIN"/>
</dbReference>
<dbReference type="InterPro" id="IPR024079">
    <property type="entry name" value="MetalloPept_cat_dom_sf"/>
</dbReference>
<evidence type="ECO:0000259" key="8">
    <source>
        <dbReference type="PROSITE" id="PS51864"/>
    </source>
</evidence>
<dbReference type="Gene3D" id="3.40.390.10">
    <property type="entry name" value="Collagenase (Catalytic Domain)"/>
    <property type="match status" value="1"/>
</dbReference>
<keyword evidence="4 7" id="KW-0862">Zinc</keyword>
<keyword evidence="1 7" id="KW-0645">Protease</keyword>
<evidence type="ECO:0000256" key="1">
    <source>
        <dbReference type="ARBA" id="ARBA00022670"/>
    </source>
</evidence>
<protein>
    <recommendedName>
        <fullName evidence="7">Metalloendopeptidase</fullName>
        <ecNumber evidence="7">3.4.24.-</ecNumber>
    </recommendedName>
</protein>
<keyword evidence="3 7" id="KW-0378">Hydrolase</keyword>
<sequence length="234" mass="26532">MKYLTTFLLIVTFYKTFVNAVPASETKRLTNPEEMGGHYQGDMVVPKDAPRGAASRPSWQRWPNGVIPYDMTSSICILKTNEFLSWNVFKFNFKGFFHEQSRPDRDDYVSIQWENIINGTEFNFAKYSEDDIDTLGLPYDYGSVMHYEANAFSSNGQPTIIPKRNLTTPLGQRVGMSSIDIAEVQRYYGCLLPPTTLSSSTLIRPTTTKSSSLNLIASISLQLVLLLFPIHINY</sequence>
<dbReference type="AlphaFoldDB" id="A0A815LL42"/>
<keyword evidence="7" id="KW-0732">Signal</keyword>
<comment type="caution">
    <text evidence="9">The sequence shown here is derived from an EMBL/GenBank/DDBJ whole genome shotgun (WGS) entry which is preliminary data.</text>
</comment>